<accession>A0A9P7DKQ1</accession>
<reference evidence="2" key="1">
    <citation type="journal article" date="2020" name="New Phytol.">
        <title>Comparative genomics reveals dynamic genome evolution in host specialist ectomycorrhizal fungi.</title>
        <authorList>
            <person name="Lofgren L.A."/>
            <person name="Nguyen N.H."/>
            <person name="Vilgalys R."/>
            <person name="Ruytinx J."/>
            <person name="Liao H.L."/>
            <person name="Branco S."/>
            <person name="Kuo A."/>
            <person name="LaButti K."/>
            <person name="Lipzen A."/>
            <person name="Andreopoulos W."/>
            <person name="Pangilinan J."/>
            <person name="Riley R."/>
            <person name="Hundley H."/>
            <person name="Na H."/>
            <person name="Barry K."/>
            <person name="Grigoriev I.V."/>
            <person name="Stajich J.E."/>
            <person name="Kennedy P.G."/>
        </authorList>
    </citation>
    <scope>NUCLEOTIDE SEQUENCE</scope>
    <source>
        <strain evidence="2">MN1</strain>
    </source>
</reference>
<organism evidence="2 3">
    <name type="scientific">Suillus subaureus</name>
    <dbReference type="NCBI Taxonomy" id="48587"/>
    <lineage>
        <taxon>Eukaryota</taxon>
        <taxon>Fungi</taxon>
        <taxon>Dikarya</taxon>
        <taxon>Basidiomycota</taxon>
        <taxon>Agaricomycotina</taxon>
        <taxon>Agaricomycetes</taxon>
        <taxon>Agaricomycetidae</taxon>
        <taxon>Boletales</taxon>
        <taxon>Suillineae</taxon>
        <taxon>Suillaceae</taxon>
        <taxon>Suillus</taxon>
    </lineage>
</organism>
<dbReference type="AlphaFoldDB" id="A0A9P7DKQ1"/>
<dbReference type="GeneID" id="64635414"/>
<dbReference type="Proteomes" id="UP000807769">
    <property type="component" value="Unassembled WGS sequence"/>
</dbReference>
<sequence length="121" mass="13010">MAGLGTSLQTPGLRLGTSGDDLTEFEDTGAPRLWVTIHARLSRQSHHASTPCHRQALPTNAQAVDITSQLHSTSATRGTEHIAPEMSASINMAQMNEYAQRPTIMFIVILCAAHVVTLCTS</sequence>
<proteinExistence type="predicted"/>
<feature type="region of interest" description="Disordered" evidence="1">
    <location>
        <begin position="1"/>
        <end position="20"/>
    </location>
</feature>
<feature type="compositionally biased region" description="Polar residues" evidence="1">
    <location>
        <begin position="1"/>
        <end position="10"/>
    </location>
</feature>
<gene>
    <name evidence="2" type="ORF">BJ212DRAFT_1489103</name>
</gene>
<keyword evidence="3" id="KW-1185">Reference proteome</keyword>
<dbReference type="EMBL" id="JABBWG010000229">
    <property type="protein sequence ID" value="KAG1797182.1"/>
    <property type="molecule type" value="Genomic_DNA"/>
</dbReference>
<comment type="caution">
    <text evidence="2">The sequence shown here is derived from an EMBL/GenBank/DDBJ whole genome shotgun (WGS) entry which is preliminary data.</text>
</comment>
<evidence type="ECO:0000313" key="3">
    <source>
        <dbReference type="Proteomes" id="UP000807769"/>
    </source>
</evidence>
<evidence type="ECO:0000256" key="1">
    <source>
        <dbReference type="SAM" id="MobiDB-lite"/>
    </source>
</evidence>
<evidence type="ECO:0000313" key="2">
    <source>
        <dbReference type="EMBL" id="KAG1797182.1"/>
    </source>
</evidence>
<name>A0A9P7DKQ1_9AGAM</name>
<dbReference type="RefSeq" id="XP_041185436.1">
    <property type="nucleotide sequence ID" value="XM_041341398.1"/>
</dbReference>
<protein>
    <submittedName>
        <fullName evidence="2">Uncharacterized protein</fullName>
    </submittedName>
</protein>